<dbReference type="Pfam" id="PF13393">
    <property type="entry name" value="tRNA-synt_His"/>
    <property type="match status" value="1"/>
</dbReference>
<gene>
    <name evidence="11" type="ORF">FHS16_003286</name>
</gene>
<keyword evidence="6 11" id="KW-0030">Aminoacyl-tRNA synthetase</keyword>
<dbReference type="GO" id="GO:0006427">
    <property type="term" value="P:histidyl-tRNA aminoacylation"/>
    <property type="evidence" value="ECO:0007669"/>
    <property type="project" value="TreeGrafter"/>
</dbReference>
<dbReference type="GO" id="GO:0005524">
    <property type="term" value="F:ATP binding"/>
    <property type="evidence" value="ECO:0007669"/>
    <property type="project" value="UniProtKB-KW"/>
</dbReference>
<comment type="caution">
    <text evidence="11">The sequence shown here is derived from an EMBL/GenBank/DDBJ whole genome shotgun (WGS) entry which is preliminary data.</text>
</comment>
<protein>
    <recommendedName>
        <fullName evidence="2">histidine--tRNA ligase</fullName>
        <ecNumber evidence="2">6.1.1.21</ecNumber>
    </recommendedName>
    <alternativeName>
        <fullName evidence="7">Histidyl-tRNA synthetase</fullName>
    </alternativeName>
</protein>
<accession>A0A7W5C9Q5</accession>
<dbReference type="Pfam" id="PF03129">
    <property type="entry name" value="HGTP_anticodon"/>
    <property type="match status" value="1"/>
</dbReference>
<dbReference type="Proteomes" id="UP000518605">
    <property type="component" value="Unassembled WGS sequence"/>
</dbReference>
<dbReference type="GO" id="GO:0016740">
    <property type="term" value="F:transferase activity"/>
    <property type="evidence" value="ECO:0007669"/>
    <property type="project" value="UniProtKB-ARBA"/>
</dbReference>
<organism evidence="11 12">
    <name type="scientific">Paenibacillus endophyticus</name>
    <dbReference type="NCBI Taxonomy" id="1294268"/>
    <lineage>
        <taxon>Bacteria</taxon>
        <taxon>Bacillati</taxon>
        <taxon>Bacillota</taxon>
        <taxon>Bacilli</taxon>
        <taxon>Bacillales</taxon>
        <taxon>Paenibacillaceae</taxon>
        <taxon>Paenibacillus</taxon>
    </lineage>
</organism>
<comment type="similarity">
    <text evidence="1">Belongs to the class-II aminoacyl-tRNA synthetase family.</text>
</comment>
<dbReference type="InterPro" id="IPR004516">
    <property type="entry name" value="HisRS/HisZ"/>
</dbReference>
<feature type="binding site" evidence="9">
    <location>
        <position position="58"/>
    </location>
    <ligand>
        <name>L-histidine</name>
        <dbReference type="ChEBI" id="CHEBI:57595"/>
    </ligand>
</feature>
<evidence type="ECO:0000313" key="11">
    <source>
        <dbReference type="EMBL" id="MBB3153224.1"/>
    </source>
</evidence>
<dbReference type="InterPro" id="IPR045864">
    <property type="entry name" value="aa-tRNA-synth_II/BPL/LPL"/>
</dbReference>
<dbReference type="PROSITE" id="PS50862">
    <property type="entry name" value="AA_TRNA_LIGASE_II"/>
    <property type="match status" value="1"/>
</dbReference>
<evidence type="ECO:0000256" key="5">
    <source>
        <dbReference type="ARBA" id="ARBA00022840"/>
    </source>
</evidence>
<dbReference type="InterPro" id="IPR006195">
    <property type="entry name" value="aa-tRNA-synth_II"/>
</dbReference>
<dbReference type="GO" id="GO:0005737">
    <property type="term" value="C:cytoplasm"/>
    <property type="evidence" value="ECO:0007669"/>
    <property type="project" value="InterPro"/>
</dbReference>
<evidence type="ECO:0000259" key="10">
    <source>
        <dbReference type="PROSITE" id="PS50862"/>
    </source>
</evidence>
<dbReference type="GO" id="GO:0004821">
    <property type="term" value="F:histidine-tRNA ligase activity"/>
    <property type="evidence" value="ECO:0007669"/>
    <property type="project" value="UniProtKB-EC"/>
</dbReference>
<evidence type="ECO:0000256" key="6">
    <source>
        <dbReference type="ARBA" id="ARBA00023146"/>
    </source>
</evidence>
<dbReference type="InterPro" id="IPR041715">
    <property type="entry name" value="HisRS-like_core"/>
</dbReference>
<reference evidence="11 12" key="1">
    <citation type="submission" date="2020-08" db="EMBL/GenBank/DDBJ databases">
        <title>Genomic Encyclopedia of Type Strains, Phase III (KMG-III): the genomes of soil and plant-associated and newly described type strains.</title>
        <authorList>
            <person name="Whitman W."/>
        </authorList>
    </citation>
    <scope>NUCLEOTIDE SEQUENCE [LARGE SCALE GENOMIC DNA]</scope>
    <source>
        <strain evidence="11 12">CECT 8234</strain>
    </source>
</reference>
<comment type="catalytic activity">
    <reaction evidence="8">
        <text>tRNA(His) + L-histidine + ATP = L-histidyl-tRNA(His) + AMP + diphosphate + H(+)</text>
        <dbReference type="Rhea" id="RHEA:17313"/>
        <dbReference type="Rhea" id="RHEA-COMP:9665"/>
        <dbReference type="Rhea" id="RHEA-COMP:9689"/>
        <dbReference type="ChEBI" id="CHEBI:15378"/>
        <dbReference type="ChEBI" id="CHEBI:30616"/>
        <dbReference type="ChEBI" id="CHEBI:33019"/>
        <dbReference type="ChEBI" id="CHEBI:57595"/>
        <dbReference type="ChEBI" id="CHEBI:78442"/>
        <dbReference type="ChEBI" id="CHEBI:78527"/>
        <dbReference type="ChEBI" id="CHEBI:456215"/>
        <dbReference type="EC" id="6.1.1.21"/>
    </reaction>
</comment>
<feature type="binding site" evidence="9">
    <location>
        <position position="72"/>
    </location>
    <ligand>
        <name>L-histidine</name>
        <dbReference type="ChEBI" id="CHEBI:57595"/>
    </ligand>
</feature>
<feature type="domain" description="Aminoacyl-transfer RNA synthetases class-II family profile" evidence="10">
    <location>
        <begin position="46"/>
        <end position="335"/>
    </location>
</feature>
<keyword evidence="4" id="KW-0547">Nucleotide-binding</keyword>
<evidence type="ECO:0000313" key="12">
    <source>
        <dbReference type="Proteomes" id="UP000518605"/>
    </source>
</evidence>
<evidence type="ECO:0000256" key="1">
    <source>
        <dbReference type="ARBA" id="ARBA00008226"/>
    </source>
</evidence>
<sequence>MMQNAKGNYGYFGKEQALRRYIQATLREKFELYDFDEVALRPGLIMPLKRFELGKVLRGGLEMHDRQREFLQWNVNVVGIEGPEAEIELMQLALDVFRALAIKVRLKWNNRQFLTELLEAAAVPISDAYAVMLALDKLARAGANAVKAELQMYGLQDTAVSAVMVLIANEESGLEQLIETYSLEGSAGAKEVLAVRNMLHAIGLDKEYVFDPFLSYGPSDYIGTVYEVEVFDASDDGYTLSLGGGGRYVDDFTWRSISGDEAAYSAARMSFELEAIMALLENRVVEQAYATVVLIQLDVTAAVLLQAAAELRYNGVRVKLDKSGQQLEDSLASLPGNGIRYALLLNERNWLAGCVRLLDLEERTEREVSVDEAIYIIGDCYSSRYEQLSSC</sequence>
<dbReference type="Gene3D" id="3.40.50.800">
    <property type="entry name" value="Anticodon-binding domain"/>
    <property type="match status" value="1"/>
</dbReference>
<keyword evidence="5" id="KW-0067">ATP-binding</keyword>
<dbReference type="GO" id="GO:0140096">
    <property type="term" value="F:catalytic activity, acting on a protein"/>
    <property type="evidence" value="ECO:0007669"/>
    <property type="project" value="UniProtKB-ARBA"/>
</dbReference>
<dbReference type="PANTHER" id="PTHR43707:SF1">
    <property type="entry name" value="HISTIDINE--TRNA LIGASE, MITOCHONDRIAL-RELATED"/>
    <property type="match status" value="1"/>
</dbReference>
<evidence type="ECO:0000256" key="8">
    <source>
        <dbReference type="ARBA" id="ARBA00047639"/>
    </source>
</evidence>
<dbReference type="SUPFAM" id="SSF52954">
    <property type="entry name" value="Class II aaRS ABD-related"/>
    <property type="match status" value="1"/>
</dbReference>
<keyword evidence="12" id="KW-1185">Reference proteome</keyword>
<dbReference type="SUPFAM" id="SSF55681">
    <property type="entry name" value="Class II aaRS and biotin synthetases"/>
    <property type="match status" value="1"/>
</dbReference>
<evidence type="ECO:0000256" key="3">
    <source>
        <dbReference type="ARBA" id="ARBA00022490"/>
    </source>
</evidence>
<dbReference type="AlphaFoldDB" id="A0A7W5C9Q5"/>
<proteinExistence type="inferred from homology"/>
<evidence type="ECO:0000256" key="2">
    <source>
        <dbReference type="ARBA" id="ARBA00012815"/>
    </source>
</evidence>
<dbReference type="PANTHER" id="PTHR43707">
    <property type="entry name" value="HISTIDYL-TRNA SYNTHETASE"/>
    <property type="match status" value="1"/>
</dbReference>
<dbReference type="InterPro" id="IPR004154">
    <property type="entry name" value="Anticodon-bd"/>
</dbReference>
<dbReference type="InterPro" id="IPR036621">
    <property type="entry name" value="Anticodon-bd_dom_sf"/>
</dbReference>
<keyword evidence="3" id="KW-0963">Cytoplasm</keyword>
<dbReference type="EMBL" id="JACHXW010000009">
    <property type="protein sequence ID" value="MBB3153224.1"/>
    <property type="molecule type" value="Genomic_DNA"/>
</dbReference>
<keyword evidence="11" id="KW-0436">Ligase</keyword>
<evidence type="ECO:0000256" key="7">
    <source>
        <dbReference type="ARBA" id="ARBA00030619"/>
    </source>
</evidence>
<evidence type="ECO:0000256" key="9">
    <source>
        <dbReference type="PIRSR" id="PIRSR001549-1"/>
    </source>
</evidence>
<evidence type="ECO:0000256" key="4">
    <source>
        <dbReference type="ARBA" id="ARBA00022741"/>
    </source>
</evidence>
<dbReference type="PIRSF" id="PIRSF001549">
    <property type="entry name" value="His-tRNA_synth"/>
    <property type="match status" value="1"/>
</dbReference>
<name>A0A7W5C9Q5_9BACL</name>
<dbReference type="Gene3D" id="3.30.930.10">
    <property type="entry name" value="Bira Bifunctional Protein, Domain 2"/>
    <property type="match status" value="1"/>
</dbReference>
<dbReference type="EC" id="6.1.1.21" evidence="2"/>